<dbReference type="Pfam" id="PF01479">
    <property type="entry name" value="S4"/>
    <property type="match status" value="1"/>
</dbReference>
<evidence type="ECO:0000256" key="11">
    <source>
        <dbReference type="ARBA" id="ARBA00033053"/>
    </source>
</evidence>
<dbReference type="InterPro" id="IPR002942">
    <property type="entry name" value="S4_RNA-bd"/>
</dbReference>
<evidence type="ECO:0000256" key="10">
    <source>
        <dbReference type="ARBA" id="ARBA00031975"/>
    </source>
</evidence>
<dbReference type="GO" id="GO:0003723">
    <property type="term" value="F:RNA binding"/>
    <property type="evidence" value="ECO:0007669"/>
    <property type="project" value="UniProtKB-KW"/>
</dbReference>
<evidence type="ECO:0000313" key="13">
    <source>
        <dbReference type="EMBL" id="VAX02871.1"/>
    </source>
</evidence>
<sequence length="332" mass="36903">MSQEFSQEGAHVPDAGVDTPRVRFVEISPERAGQRIDNFLVTTLKGVPKSRVYRMLRKGEVRVNKGRVKPTYRLVAGDSVRIPPVRVAEAGDKVAPGERVMERIESAILREEKGFLILSKPSGIAVHGGSGLNYGVIEALRASRPQAPYLELVHRLDRDTSGCLLIAKRRSVLRELHRLLREGGIDKRYLALLKGPWQGGERRVTASLRKNTLRSGERMVVVDPVEGKQALSLFRPVTRYRDATLAEVVLKTGRTHQIRVHAASIGQPIAGDEKYGDAAFSATLRRQGLKRLFLHAHSLAFRLPGIEDEIRVTAPLDDELSVLLNKLEKTGK</sequence>
<evidence type="ECO:0000256" key="6">
    <source>
        <dbReference type="ARBA" id="ARBA00022552"/>
    </source>
</evidence>
<dbReference type="GO" id="GO:0160141">
    <property type="term" value="F:23S rRNA pseudouridine(955/2504/2580) synthase activity"/>
    <property type="evidence" value="ECO:0007669"/>
    <property type="project" value="UniProtKB-EC"/>
</dbReference>
<comment type="catalytic activity">
    <reaction evidence="1">
        <text>uridine(955/2504/2580) in 23S rRNA = pseudouridine(955/2504/2580) in 23S rRNA</text>
        <dbReference type="Rhea" id="RHEA:42528"/>
        <dbReference type="Rhea" id="RHEA-COMP:10099"/>
        <dbReference type="Rhea" id="RHEA-COMP:10100"/>
        <dbReference type="ChEBI" id="CHEBI:65314"/>
        <dbReference type="ChEBI" id="CHEBI:65315"/>
        <dbReference type="EC" id="5.4.99.24"/>
    </reaction>
</comment>
<evidence type="ECO:0000256" key="9">
    <source>
        <dbReference type="ARBA" id="ARBA00030705"/>
    </source>
</evidence>
<dbReference type="InterPro" id="IPR006224">
    <property type="entry name" value="PsdUridine_synth_RluA-like_CS"/>
</dbReference>
<comment type="function">
    <text evidence="2">Responsible for synthesis of pseudouridine from uracil at positions 955, 2504 and 2580 in 23S ribosomal RNA.</text>
</comment>
<dbReference type="PANTHER" id="PTHR21600">
    <property type="entry name" value="MITOCHONDRIAL RNA PSEUDOURIDINE SYNTHASE"/>
    <property type="match status" value="1"/>
</dbReference>
<dbReference type="SUPFAM" id="SSF55120">
    <property type="entry name" value="Pseudouridine synthase"/>
    <property type="match status" value="1"/>
</dbReference>
<evidence type="ECO:0000256" key="7">
    <source>
        <dbReference type="ARBA" id="ARBA00022884"/>
    </source>
</evidence>
<dbReference type="InterPro" id="IPR020103">
    <property type="entry name" value="PsdUridine_synth_cat_dom_sf"/>
</dbReference>
<dbReference type="EC" id="5.4.99.24" evidence="4"/>
<dbReference type="NCBIfam" id="TIGR00005">
    <property type="entry name" value="rluA_subfam"/>
    <property type="match status" value="1"/>
</dbReference>
<comment type="similarity">
    <text evidence="3">Belongs to the pseudouridine synthase RluA family.</text>
</comment>
<dbReference type="InterPro" id="IPR006225">
    <property type="entry name" value="PsdUridine_synth_RluC/D"/>
</dbReference>
<keyword evidence="6" id="KW-0698">rRNA processing</keyword>
<dbReference type="Gene3D" id="3.30.2350.10">
    <property type="entry name" value="Pseudouridine synthase"/>
    <property type="match status" value="1"/>
</dbReference>
<evidence type="ECO:0000256" key="8">
    <source>
        <dbReference type="ARBA" id="ARBA00023235"/>
    </source>
</evidence>
<accession>A0A3B1AME3</accession>
<evidence type="ECO:0000259" key="12">
    <source>
        <dbReference type="SMART" id="SM00363"/>
    </source>
</evidence>
<dbReference type="CDD" id="cd02869">
    <property type="entry name" value="PseudoU_synth_RluA_like"/>
    <property type="match status" value="1"/>
</dbReference>
<evidence type="ECO:0000256" key="5">
    <source>
        <dbReference type="ARBA" id="ARBA00017128"/>
    </source>
</evidence>
<dbReference type="EMBL" id="UOFU01000298">
    <property type="protein sequence ID" value="VAX02871.1"/>
    <property type="molecule type" value="Genomic_DNA"/>
</dbReference>
<dbReference type="PROSITE" id="PS50889">
    <property type="entry name" value="S4"/>
    <property type="match status" value="1"/>
</dbReference>
<dbReference type="InterPro" id="IPR036986">
    <property type="entry name" value="S4_RNA-bd_sf"/>
</dbReference>
<dbReference type="InterPro" id="IPR006145">
    <property type="entry name" value="PsdUridine_synth_RsuA/RluA"/>
</dbReference>
<feature type="domain" description="RNA-binding S4" evidence="12">
    <location>
        <begin position="34"/>
        <end position="95"/>
    </location>
</feature>
<keyword evidence="8 13" id="KW-0413">Isomerase</keyword>
<evidence type="ECO:0000256" key="2">
    <source>
        <dbReference type="ARBA" id="ARBA00002876"/>
    </source>
</evidence>
<name>A0A3B1AME3_9ZZZZ</name>
<dbReference type="GO" id="GO:0000455">
    <property type="term" value="P:enzyme-directed rRNA pseudouridine synthesis"/>
    <property type="evidence" value="ECO:0007669"/>
    <property type="project" value="TreeGrafter"/>
</dbReference>
<dbReference type="SMART" id="SM00363">
    <property type="entry name" value="S4"/>
    <property type="match status" value="1"/>
</dbReference>
<evidence type="ECO:0000256" key="4">
    <source>
        <dbReference type="ARBA" id="ARBA00012785"/>
    </source>
</evidence>
<protein>
    <recommendedName>
        <fullName evidence="5">Ribosomal large subunit pseudouridine synthase C</fullName>
        <ecNumber evidence="4">5.4.99.24</ecNumber>
    </recommendedName>
    <alternativeName>
        <fullName evidence="9">23S rRNA pseudouridine(955/2504/2580) synthase</fullName>
    </alternativeName>
    <alternativeName>
        <fullName evidence="10">rRNA pseudouridylate synthase C</fullName>
    </alternativeName>
    <alternativeName>
        <fullName evidence="11">rRNA-uridine isomerase C</fullName>
    </alternativeName>
</protein>
<gene>
    <name evidence="13" type="ORF">MNBD_GAMMA20-532</name>
</gene>
<organism evidence="13">
    <name type="scientific">hydrothermal vent metagenome</name>
    <dbReference type="NCBI Taxonomy" id="652676"/>
    <lineage>
        <taxon>unclassified sequences</taxon>
        <taxon>metagenomes</taxon>
        <taxon>ecological metagenomes</taxon>
    </lineage>
</organism>
<dbReference type="Pfam" id="PF00849">
    <property type="entry name" value="PseudoU_synth_2"/>
    <property type="match status" value="1"/>
</dbReference>
<dbReference type="PANTHER" id="PTHR21600:SF92">
    <property type="entry name" value="RIBOSOMAL LARGE SUBUNIT PSEUDOURIDINE SYNTHASE C"/>
    <property type="match status" value="1"/>
</dbReference>
<evidence type="ECO:0000256" key="1">
    <source>
        <dbReference type="ARBA" id="ARBA00000381"/>
    </source>
</evidence>
<keyword evidence="7" id="KW-0694">RNA-binding</keyword>
<dbReference type="CDD" id="cd00165">
    <property type="entry name" value="S4"/>
    <property type="match status" value="1"/>
</dbReference>
<proteinExistence type="inferred from homology"/>
<dbReference type="SUPFAM" id="SSF55174">
    <property type="entry name" value="Alpha-L RNA-binding motif"/>
    <property type="match status" value="1"/>
</dbReference>
<dbReference type="InterPro" id="IPR050188">
    <property type="entry name" value="RluA_PseudoU_synthase"/>
</dbReference>
<dbReference type="Gene3D" id="3.10.290.10">
    <property type="entry name" value="RNA-binding S4 domain"/>
    <property type="match status" value="1"/>
</dbReference>
<reference evidence="13" key="1">
    <citation type="submission" date="2018-06" db="EMBL/GenBank/DDBJ databases">
        <authorList>
            <person name="Zhirakovskaya E."/>
        </authorList>
    </citation>
    <scope>NUCLEOTIDE SEQUENCE</scope>
</reference>
<dbReference type="NCBIfam" id="NF008249">
    <property type="entry name" value="PRK11025.1"/>
    <property type="match status" value="1"/>
</dbReference>
<dbReference type="PROSITE" id="PS01129">
    <property type="entry name" value="PSI_RLU"/>
    <property type="match status" value="1"/>
</dbReference>
<dbReference type="AlphaFoldDB" id="A0A3B1AME3"/>
<evidence type="ECO:0000256" key="3">
    <source>
        <dbReference type="ARBA" id="ARBA00010876"/>
    </source>
</evidence>